<proteinExistence type="predicted"/>
<evidence type="ECO:0000256" key="8">
    <source>
        <dbReference type="ARBA" id="ARBA00022842"/>
    </source>
</evidence>
<accession>A0ABY5LWI4</accession>
<dbReference type="Pfam" id="PF01926">
    <property type="entry name" value="MMR_HSR1"/>
    <property type="match status" value="1"/>
</dbReference>
<dbReference type="Proteomes" id="UP001057561">
    <property type="component" value="Chromosome"/>
</dbReference>
<dbReference type="CDD" id="cd00882">
    <property type="entry name" value="Ras_like_GTPase"/>
    <property type="match status" value="1"/>
</dbReference>
<dbReference type="InterPro" id="IPR006703">
    <property type="entry name" value="G_AIG1"/>
</dbReference>
<evidence type="ECO:0000256" key="1">
    <source>
        <dbReference type="ARBA" id="ARBA00001946"/>
    </source>
</evidence>
<evidence type="ECO:0000256" key="7">
    <source>
        <dbReference type="ARBA" id="ARBA00022801"/>
    </source>
</evidence>
<dbReference type="Gene3D" id="3.40.50.300">
    <property type="entry name" value="P-loop containing nucleotide triphosphate hydrolases"/>
    <property type="match status" value="1"/>
</dbReference>
<evidence type="ECO:0000313" key="14">
    <source>
        <dbReference type="EMBL" id="UUO14941.1"/>
    </source>
</evidence>
<keyword evidence="4" id="KW-0812">Transmembrane</keyword>
<keyword evidence="15" id="KW-1185">Reference proteome</keyword>
<reference evidence="14" key="1">
    <citation type="submission" date="2022-06" db="EMBL/GenBank/DDBJ databases">
        <title>Nostosin G and Spiroidesin B from the Cyanobacterium Dolichospermum sp. NIES-1697.</title>
        <authorList>
            <person name="Phan C.-S."/>
            <person name="Mehjabin J.J."/>
            <person name="Anas A.R.J."/>
            <person name="Hayasaka M."/>
            <person name="Onoki R."/>
            <person name="Wang J."/>
            <person name="Umezawa T."/>
            <person name="Washio K."/>
            <person name="Morikawa M."/>
            <person name="Okino T."/>
        </authorList>
    </citation>
    <scope>NUCLEOTIDE SEQUENCE</scope>
    <source>
        <strain evidence="14">NIES-1697</strain>
    </source>
</reference>
<keyword evidence="5" id="KW-0479">Metal-binding</keyword>
<organism evidence="14 15">
    <name type="scientific">Dolichospermum heterosporum TAC447</name>
    <dbReference type="NCBI Taxonomy" id="747523"/>
    <lineage>
        <taxon>Bacteria</taxon>
        <taxon>Bacillati</taxon>
        <taxon>Cyanobacteriota</taxon>
        <taxon>Cyanophyceae</taxon>
        <taxon>Nostocales</taxon>
        <taxon>Aphanizomenonaceae</taxon>
        <taxon>Dolichospermum</taxon>
        <taxon>Dolichospermum heterosporum</taxon>
    </lineage>
</organism>
<evidence type="ECO:0000256" key="12">
    <source>
        <dbReference type="ARBA" id="ARBA00023136"/>
    </source>
</evidence>
<name>A0ABY5LWI4_9CYAN</name>
<dbReference type="InterPro" id="IPR006073">
    <property type="entry name" value="GTP-bd"/>
</dbReference>
<evidence type="ECO:0000256" key="4">
    <source>
        <dbReference type="ARBA" id="ARBA00022692"/>
    </source>
</evidence>
<evidence type="ECO:0000256" key="10">
    <source>
        <dbReference type="ARBA" id="ARBA00022989"/>
    </source>
</evidence>
<evidence type="ECO:0000259" key="13">
    <source>
        <dbReference type="PROSITE" id="PS51720"/>
    </source>
</evidence>
<evidence type="ECO:0000256" key="9">
    <source>
        <dbReference type="ARBA" id="ARBA00022927"/>
    </source>
</evidence>
<evidence type="ECO:0000256" key="6">
    <source>
        <dbReference type="ARBA" id="ARBA00022741"/>
    </source>
</evidence>
<gene>
    <name evidence="14" type="ORF">NG743_23500</name>
</gene>
<keyword evidence="11" id="KW-0342">GTP-binding</keyword>
<keyword evidence="8" id="KW-0460">Magnesium</keyword>
<keyword evidence="3" id="KW-0813">Transport</keyword>
<dbReference type="PANTHER" id="PTHR10903">
    <property type="entry name" value="GTPASE, IMAP FAMILY MEMBER-RELATED"/>
    <property type="match status" value="1"/>
</dbReference>
<keyword evidence="6" id="KW-0547">Nucleotide-binding</keyword>
<dbReference type="InterPro" id="IPR045058">
    <property type="entry name" value="GIMA/IAN/Toc"/>
</dbReference>
<evidence type="ECO:0000313" key="15">
    <source>
        <dbReference type="Proteomes" id="UP001057561"/>
    </source>
</evidence>
<keyword evidence="12" id="KW-0472">Membrane</keyword>
<protein>
    <submittedName>
        <fullName evidence="14">GTPase domain-containing protein</fullName>
    </submittedName>
</protein>
<keyword evidence="9" id="KW-0653">Protein transport</keyword>
<dbReference type="PANTHER" id="PTHR10903:SF135">
    <property type="entry name" value="TRANSLOCASE OF CHLOROPLAST 120, CHLOROPLASTIC-RELATED"/>
    <property type="match status" value="1"/>
</dbReference>
<dbReference type="SUPFAM" id="SSF52540">
    <property type="entry name" value="P-loop containing nucleoside triphosphate hydrolases"/>
    <property type="match status" value="1"/>
</dbReference>
<keyword evidence="10" id="KW-1133">Transmembrane helix</keyword>
<comment type="cofactor">
    <cofactor evidence="1">
        <name>Mg(2+)</name>
        <dbReference type="ChEBI" id="CHEBI:18420"/>
    </cofactor>
</comment>
<feature type="domain" description="AIG1-type G" evidence="13">
    <location>
        <begin position="1"/>
        <end position="197"/>
    </location>
</feature>
<evidence type="ECO:0000256" key="11">
    <source>
        <dbReference type="ARBA" id="ARBA00023134"/>
    </source>
</evidence>
<dbReference type="InterPro" id="IPR027417">
    <property type="entry name" value="P-loop_NTPase"/>
</dbReference>
<sequence>MINYILIGNSGVGKSSFINSYMDKQVAKTGKYEEITKDIKRYTKKSKNISLIDLPGLNFQQDSQTSSEAEQRNIAYLRKLIEVTNQFTIHGIIYVTAFHPRLSSAEIETLRLIAKELPNHYWENSMIVFTRCAGRLDTLGSDKFESGFQARLQEITDYLKKENKNFGFFKRVILADNVNFNWHENAREISECLDEKI</sequence>
<dbReference type="RefSeq" id="WP_257121012.1">
    <property type="nucleotide sequence ID" value="NZ_CP099464.1"/>
</dbReference>
<evidence type="ECO:0000256" key="3">
    <source>
        <dbReference type="ARBA" id="ARBA00022448"/>
    </source>
</evidence>
<dbReference type="EMBL" id="CP099464">
    <property type="protein sequence ID" value="UUO14941.1"/>
    <property type="molecule type" value="Genomic_DNA"/>
</dbReference>
<evidence type="ECO:0000256" key="5">
    <source>
        <dbReference type="ARBA" id="ARBA00022723"/>
    </source>
</evidence>
<evidence type="ECO:0000256" key="2">
    <source>
        <dbReference type="ARBA" id="ARBA00004167"/>
    </source>
</evidence>
<keyword evidence="7" id="KW-0378">Hydrolase</keyword>
<comment type="subcellular location">
    <subcellularLocation>
        <location evidence="2">Membrane</location>
        <topology evidence="2">Single-pass membrane protein</topology>
    </subcellularLocation>
</comment>
<dbReference type="PROSITE" id="PS51720">
    <property type="entry name" value="G_AIG1"/>
    <property type="match status" value="1"/>
</dbReference>